<keyword evidence="8" id="KW-1185">Reference proteome</keyword>
<evidence type="ECO:0000256" key="5">
    <source>
        <dbReference type="ARBA" id="ARBA00034834"/>
    </source>
</evidence>
<keyword evidence="3 6" id="KW-1133">Transmembrane helix</keyword>
<dbReference type="Proteomes" id="UP000735302">
    <property type="component" value="Unassembled WGS sequence"/>
</dbReference>
<evidence type="ECO:0000313" key="7">
    <source>
        <dbReference type="EMBL" id="GFO08936.1"/>
    </source>
</evidence>
<comment type="subcellular location">
    <subcellularLocation>
        <location evidence="1">Membrane</location>
        <topology evidence="1">Multi-pass membrane protein</topology>
    </subcellularLocation>
</comment>
<dbReference type="Pfam" id="PF14934">
    <property type="entry name" value="TMEM254"/>
    <property type="match status" value="1"/>
</dbReference>
<comment type="caution">
    <text evidence="7">The sequence shown here is derived from an EMBL/GenBank/DDBJ whole genome shotgun (WGS) entry which is preliminary data.</text>
</comment>
<keyword evidence="2 6" id="KW-0812">Transmembrane</keyword>
<dbReference type="PANTHER" id="PTHR34104:SF3">
    <property type="entry name" value="TRANSMEMBRANE PROTEIN 254"/>
    <property type="match status" value="1"/>
</dbReference>
<dbReference type="PANTHER" id="PTHR34104">
    <property type="entry name" value="TRANSMEMBRANE PROTEIN 254"/>
    <property type="match status" value="1"/>
</dbReference>
<dbReference type="InterPro" id="IPR028110">
    <property type="entry name" value="TMEM254"/>
</dbReference>
<sequence length="127" mass="14534">MVTKNRVGFDRNHFALPHPFYMFLTSALDLFMAVTVLAPDSVPAQLGVVRTSVVYMANNYPVFMYYMAVLTLVIHLLESLYAVKLCSDADMTVSAKIKWFLSTMIFGFSSVLYRLKPYVQRAKRSQF</sequence>
<evidence type="ECO:0000256" key="4">
    <source>
        <dbReference type="ARBA" id="ARBA00023136"/>
    </source>
</evidence>
<reference evidence="7 8" key="1">
    <citation type="journal article" date="2021" name="Elife">
        <title>Chloroplast acquisition without the gene transfer in kleptoplastic sea slugs, Plakobranchus ocellatus.</title>
        <authorList>
            <person name="Maeda T."/>
            <person name="Takahashi S."/>
            <person name="Yoshida T."/>
            <person name="Shimamura S."/>
            <person name="Takaki Y."/>
            <person name="Nagai Y."/>
            <person name="Toyoda A."/>
            <person name="Suzuki Y."/>
            <person name="Arimoto A."/>
            <person name="Ishii H."/>
            <person name="Satoh N."/>
            <person name="Nishiyama T."/>
            <person name="Hasebe M."/>
            <person name="Maruyama T."/>
            <person name="Minagawa J."/>
            <person name="Obokata J."/>
            <person name="Shigenobu S."/>
        </authorList>
    </citation>
    <scope>NUCLEOTIDE SEQUENCE [LARGE SCALE GENOMIC DNA]</scope>
</reference>
<organism evidence="7 8">
    <name type="scientific">Plakobranchus ocellatus</name>
    <dbReference type="NCBI Taxonomy" id="259542"/>
    <lineage>
        <taxon>Eukaryota</taxon>
        <taxon>Metazoa</taxon>
        <taxon>Spiralia</taxon>
        <taxon>Lophotrochozoa</taxon>
        <taxon>Mollusca</taxon>
        <taxon>Gastropoda</taxon>
        <taxon>Heterobranchia</taxon>
        <taxon>Euthyneura</taxon>
        <taxon>Panpulmonata</taxon>
        <taxon>Sacoglossa</taxon>
        <taxon>Placobranchoidea</taxon>
        <taxon>Plakobranchidae</taxon>
        <taxon>Plakobranchus</taxon>
    </lineage>
</organism>
<proteinExistence type="predicted"/>
<dbReference type="EMBL" id="BLXT01004027">
    <property type="protein sequence ID" value="GFO08936.1"/>
    <property type="molecule type" value="Genomic_DNA"/>
</dbReference>
<dbReference type="GO" id="GO:0016020">
    <property type="term" value="C:membrane"/>
    <property type="evidence" value="ECO:0007669"/>
    <property type="project" value="UniProtKB-SubCell"/>
</dbReference>
<evidence type="ECO:0000313" key="8">
    <source>
        <dbReference type="Proteomes" id="UP000735302"/>
    </source>
</evidence>
<accession>A0AAV4ACS8</accession>
<name>A0AAV4ACS8_9GAST</name>
<protein>
    <recommendedName>
        <fullName evidence="5">Transmembrane protein 254</fullName>
    </recommendedName>
</protein>
<evidence type="ECO:0000256" key="2">
    <source>
        <dbReference type="ARBA" id="ARBA00022692"/>
    </source>
</evidence>
<keyword evidence="4 6" id="KW-0472">Membrane</keyword>
<feature type="transmembrane region" description="Helical" evidence="6">
    <location>
        <begin position="97"/>
        <end position="115"/>
    </location>
</feature>
<evidence type="ECO:0000256" key="1">
    <source>
        <dbReference type="ARBA" id="ARBA00004141"/>
    </source>
</evidence>
<gene>
    <name evidence="7" type="ORF">PoB_003544100</name>
</gene>
<feature type="transmembrane region" description="Helical" evidence="6">
    <location>
        <begin position="20"/>
        <end position="39"/>
    </location>
</feature>
<evidence type="ECO:0000256" key="6">
    <source>
        <dbReference type="SAM" id="Phobius"/>
    </source>
</evidence>
<evidence type="ECO:0000256" key="3">
    <source>
        <dbReference type="ARBA" id="ARBA00022989"/>
    </source>
</evidence>
<feature type="transmembrane region" description="Helical" evidence="6">
    <location>
        <begin position="60"/>
        <end position="77"/>
    </location>
</feature>
<dbReference type="AlphaFoldDB" id="A0AAV4ACS8"/>